<reference evidence="1 2" key="1">
    <citation type="submission" date="2020-08" db="EMBL/GenBank/DDBJ databases">
        <title>Sequencing the genomes of 1000 actinobacteria strains.</title>
        <authorList>
            <person name="Klenk H.-P."/>
        </authorList>
    </citation>
    <scope>NUCLEOTIDE SEQUENCE [LARGE SCALE GENOMIC DNA]</scope>
    <source>
        <strain evidence="1 2">DSM 44936</strain>
    </source>
</reference>
<dbReference type="Proteomes" id="UP000555564">
    <property type="component" value="Unassembled WGS sequence"/>
</dbReference>
<gene>
    <name evidence="1" type="ORF">BJ992_001023</name>
</gene>
<dbReference type="EMBL" id="JACHIU010000001">
    <property type="protein sequence ID" value="MBB6471592.1"/>
    <property type="molecule type" value="Genomic_DNA"/>
</dbReference>
<evidence type="ECO:0008006" key="3">
    <source>
        <dbReference type="Google" id="ProtNLM"/>
    </source>
</evidence>
<evidence type="ECO:0000313" key="1">
    <source>
        <dbReference type="EMBL" id="MBB6471592.1"/>
    </source>
</evidence>
<organism evidence="1 2">
    <name type="scientific">Sphaerisporangium rubeum</name>
    <dbReference type="NCBI Taxonomy" id="321317"/>
    <lineage>
        <taxon>Bacteria</taxon>
        <taxon>Bacillati</taxon>
        <taxon>Actinomycetota</taxon>
        <taxon>Actinomycetes</taxon>
        <taxon>Streptosporangiales</taxon>
        <taxon>Streptosporangiaceae</taxon>
        <taxon>Sphaerisporangium</taxon>
    </lineage>
</organism>
<comment type="caution">
    <text evidence="1">The sequence shown here is derived from an EMBL/GenBank/DDBJ whole genome shotgun (WGS) entry which is preliminary data.</text>
</comment>
<keyword evidence="2" id="KW-1185">Reference proteome</keyword>
<evidence type="ECO:0000313" key="2">
    <source>
        <dbReference type="Proteomes" id="UP000555564"/>
    </source>
</evidence>
<sequence>MTDNFRPTVLERAWAVLSRPSGKELTSFPLGMACHGEPCRVAIDSKGARHLLVPAGDEDVSVDPRTAVLGTVVRRLSFGGPAVAYVDVSCAESDLFPEFDEVVSDVLEAMTGAPRPATVAVATIARWRRLFRNGLLRGLSRQAKIGLFAELTVLSSLVEADRTFPVDKWRGPLGEPHDFEGVLRCLEVKGLSPTSDSIVVHGLEQLNTHGGRPLDLLLLRVTEDPDGRTVSDLVEQLRSTVVSRSTLRARLSAAGWTEYPDRPDLDSFTVEETHRIMIGPGIPRLVPSSLVTGSLPDGVMDIDYQIDLTAMLPFTSGASLAEIAEEVVR</sequence>
<dbReference type="AlphaFoldDB" id="A0A7X0IAE7"/>
<protein>
    <recommendedName>
        <fullName evidence="3">PD-(D/E)XK motif protein</fullName>
    </recommendedName>
</protein>
<name>A0A7X0IAE7_9ACTN</name>
<dbReference type="Pfam" id="PF14390">
    <property type="entry name" value="DUF4420"/>
    <property type="match status" value="1"/>
</dbReference>
<proteinExistence type="predicted"/>
<accession>A0A7X0IAE7</accession>
<dbReference type="InterPro" id="IPR025534">
    <property type="entry name" value="DUF4420"/>
</dbReference>
<dbReference type="RefSeq" id="WP_184978776.1">
    <property type="nucleotide sequence ID" value="NZ_BAAALO010000055.1"/>
</dbReference>